<dbReference type="RefSeq" id="WP_324772097.1">
    <property type="nucleotide sequence ID" value="NZ_BAAATS010000005.1"/>
</dbReference>
<gene>
    <name evidence="3" type="ORF">OKJ48_29670</name>
</gene>
<dbReference type="Proteomes" id="UP001352223">
    <property type="component" value="Unassembled WGS sequence"/>
</dbReference>
<evidence type="ECO:0000256" key="1">
    <source>
        <dbReference type="SAM" id="MobiDB-lite"/>
    </source>
</evidence>
<name>A0ABU6CI53_9ACTN</name>
<dbReference type="EMBL" id="JAOZYB010000310">
    <property type="protein sequence ID" value="MEB3964372.1"/>
    <property type="molecule type" value="Genomic_DNA"/>
</dbReference>
<organism evidence="3 4">
    <name type="scientific">Streptomyces kunmingensis</name>
    <dbReference type="NCBI Taxonomy" id="68225"/>
    <lineage>
        <taxon>Bacteria</taxon>
        <taxon>Bacillati</taxon>
        <taxon>Actinomycetota</taxon>
        <taxon>Actinomycetes</taxon>
        <taxon>Kitasatosporales</taxon>
        <taxon>Streptomycetaceae</taxon>
        <taxon>Streptomyces</taxon>
    </lineage>
</organism>
<evidence type="ECO:0000313" key="3">
    <source>
        <dbReference type="EMBL" id="MEB3964372.1"/>
    </source>
</evidence>
<evidence type="ECO:0008006" key="5">
    <source>
        <dbReference type="Google" id="ProtNLM"/>
    </source>
</evidence>
<feature type="compositionally biased region" description="Basic and acidic residues" evidence="1">
    <location>
        <begin position="54"/>
        <end position="75"/>
    </location>
</feature>
<reference evidence="3 4" key="1">
    <citation type="submission" date="2022-10" db="EMBL/GenBank/DDBJ databases">
        <authorList>
            <person name="Xie J."/>
            <person name="Shen N."/>
        </authorList>
    </citation>
    <scope>NUCLEOTIDE SEQUENCE [LARGE SCALE GENOMIC DNA]</scope>
    <source>
        <strain evidence="3 4">DSM 41681</strain>
    </source>
</reference>
<keyword evidence="2" id="KW-0472">Membrane</keyword>
<accession>A0ABU6CI53</accession>
<keyword evidence="2" id="KW-1133">Transmembrane helix</keyword>
<evidence type="ECO:0000256" key="2">
    <source>
        <dbReference type="SAM" id="Phobius"/>
    </source>
</evidence>
<protein>
    <recommendedName>
        <fullName evidence="5">LPXTG cell wall anchor domain-containing protein</fullName>
    </recommendedName>
</protein>
<evidence type="ECO:0000313" key="4">
    <source>
        <dbReference type="Proteomes" id="UP001352223"/>
    </source>
</evidence>
<proteinExistence type="predicted"/>
<feature type="region of interest" description="Disordered" evidence="1">
    <location>
        <begin position="40"/>
        <end position="75"/>
    </location>
</feature>
<feature type="transmembrane region" description="Helical" evidence="2">
    <location>
        <begin position="15"/>
        <end position="33"/>
    </location>
</feature>
<comment type="caution">
    <text evidence="3">The sequence shown here is derived from an EMBL/GenBank/DDBJ whole genome shotgun (WGS) entry which is preliminary data.</text>
</comment>
<keyword evidence="2" id="KW-0812">Transmembrane</keyword>
<keyword evidence="4" id="KW-1185">Reference proteome</keyword>
<sequence length="75" mass="8428">MSPSYVLAVGGGNSWWFVIVGVLIVLALLALLWNGRRRLNRRPDPVQAPQPRADSWECPHDHDHDDHDGHGPEAR</sequence>